<evidence type="ECO:0000256" key="6">
    <source>
        <dbReference type="ARBA" id="ARBA00022898"/>
    </source>
</evidence>
<dbReference type="AlphaFoldDB" id="A0AAE2SA86"/>
<dbReference type="Gene3D" id="3.40.50.1100">
    <property type="match status" value="2"/>
</dbReference>
<evidence type="ECO:0000313" key="11">
    <source>
        <dbReference type="EMBL" id="MBK1854311.1"/>
    </source>
</evidence>
<dbReference type="GO" id="GO:0004124">
    <property type="term" value="F:cysteine synthase activity"/>
    <property type="evidence" value="ECO:0007669"/>
    <property type="project" value="UniProtKB-EC"/>
</dbReference>
<keyword evidence="4" id="KW-0028">Amino-acid biosynthesis</keyword>
<name>A0AAE2SA86_9BACT</name>
<comment type="caution">
    <text evidence="11">The sequence shown here is derived from an EMBL/GenBank/DDBJ whole genome shotgun (WGS) entry which is preliminary data.</text>
</comment>
<evidence type="ECO:0000256" key="8">
    <source>
        <dbReference type="ARBA" id="ARBA00047931"/>
    </source>
</evidence>
<dbReference type="GO" id="GO:0006535">
    <property type="term" value="P:cysteine biosynthetic process from serine"/>
    <property type="evidence" value="ECO:0007669"/>
    <property type="project" value="InterPro"/>
</dbReference>
<evidence type="ECO:0000256" key="2">
    <source>
        <dbReference type="ARBA" id="ARBA00007103"/>
    </source>
</evidence>
<comment type="catalytic activity">
    <reaction evidence="8">
        <text>O-acetyl-L-serine + hydrogen sulfide = L-cysteine + acetate</text>
        <dbReference type="Rhea" id="RHEA:14829"/>
        <dbReference type="ChEBI" id="CHEBI:29919"/>
        <dbReference type="ChEBI" id="CHEBI:30089"/>
        <dbReference type="ChEBI" id="CHEBI:35235"/>
        <dbReference type="ChEBI" id="CHEBI:58340"/>
        <dbReference type="EC" id="2.5.1.47"/>
    </reaction>
</comment>
<dbReference type="InterPro" id="IPR005856">
    <property type="entry name" value="Cys_synth"/>
</dbReference>
<evidence type="ECO:0000256" key="3">
    <source>
        <dbReference type="ARBA" id="ARBA00012681"/>
    </source>
</evidence>
<comment type="similarity">
    <text evidence="2">Belongs to the cysteine synthase/cystathionine beta-synthase family.</text>
</comment>
<keyword evidence="12" id="KW-1185">Reference proteome</keyword>
<dbReference type="CDD" id="cd01561">
    <property type="entry name" value="CBS_like"/>
    <property type="match status" value="1"/>
</dbReference>
<keyword evidence="5 11" id="KW-0808">Transferase</keyword>
<evidence type="ECO:0000256" key="4">
    <source>
        <dbReference type="ARBA" id="ARBA00022605"/>
    </source>
</evidence>
<dbReference type="EC" id="2.5.1.47" evidence="3"/>
<dbReference type="InterPro" id="IPR050214">
    <property type="entry name" value="Cys_Synth/Cystath_Beta-Synth"/>
</dbReference>
<feature type="modified residue" description="N6-(pyridoxal phosphate)lysine" evidence="9">
    <location>
        <position position="40"/>
    </location>
</feature>
<dbReference type="PANTHER" id="PTHR10314">
    <property type="entry name" value="CYSTATHIONINE BETA-SYNTHASE"/>
    <property type="match status" value="1"/>
</dbReference>
<keyword evidence="7" id="KW-0198">Cysteine biosynthesis</keyword>
<evidence type="ECO:0000259" key="10">
    <source>
        <dbReference type="Pfam" id="PF00291"/>
    </source>
</evidence>
<protein>
    <recommendedName>
        <fullName evidence="3">cysteine synthase</fullName>
        <ecNumber evidence="3">2.5.1.47</ecNumber>
    </recommendedName>
</protein>
<dbReference type="Proteomes" id="UP000634206">
    <property type="component" value="Unassembled WGS sequence"/>
</dbReference>
<dbReference type="InterPro" id="IPR036052">
    <property type="entry name" value="TrpB-like_PALP_sf"/>
</dbReference>
<evidence type="ECO:0000256" key="9">
    <source>
        <dbReference type="PIRSR" id="PIRSR605856-51"/>
    </source>
</evidence>
<evidence type="ECO:0000256" key="5">
    <source>
        <dbReference type="ARBA" id="ARBA00022679"/>
    </source>
</evidence>
<comment type="cofactor">
    <cofactor evidence="1 9">
        <name>pyridoxal 5'-phosphate</name>
        <dbReference type="ChEBI" id="CHEBI:597326"/>
    </cofactor>
</comment>
<sequence length="304" mass="32667">MIYDNLSELIGNTPLLRLNAYAPGANILAKCEFMNPISIKDRPVREIILQAEARGDLHKGDTIIEATSGNTGMALASIGNRLGYRVIIVMSAIQSVERQMVMRALGAELILTPAELGTKGAKAKLDELCAENPDYFYLGQHRNKDNPKAHYQGTGPEIWQATEGKVDLFVAALGTGGTITGTGSYLKEQNPEIQCIAIEPDIAPYISQGKFQPHRIMGTAPGFVPEALDATVIDAFELISEEEAFAACREIAATEGILVGITSGANAAVAKRLAEMPEHAGKTIVCIFCDTGQRYLSVDGLFDV</sequence>
<dbReference type="FunFam" id="3.40.50.1100:FF:000006">
    <property type="entry name" value="Cysteine synthase"/>
    <property type="match status" value="1"/>
</dbReference>
<dbReference type="InterPro" id="IPR001926">
    <property type="entry name" value="TrpB-like_PALP"/>
</dbReference>
<dbReference type="InterPro" id="IPR005859">
    <property type="entry name" value="CysK"/>
</dbReference>
<feature type="domain" description="Tryptophan synthase beta chain-like PALP" evidence="10">
    <location>
        <begin position="7"/>
        <end position="290"/>
    </location>
</feature>
<keyword evidence="6 9" id="KW-0663">Pyridoxal phosphate</keyword>
<reference evidence="11" key="1">
    <citation type="submission" date="2021-01" db="EMBL/GenBank/DDBJ databases">
        <title>Modified the classification status of verrucomicrobia.</title>
        <authorList>
            <person name="Feng X."/>
        </authorList>
    </citation>
    <scope>NUCLEOTIDE SEQUENCE</scope>
    <source>
        <strain evidence="11">5K15</strain>
    </source>
</reference>
<organism evidence="11 12">
    <name type="scientific">Oceaniferula flava</name>
    <dbReference type="NCBI Taxonomy" id="2800421"/>
    <lineage>
        <taxon>Bacteria</taxon>
        <taxon>Pseudomonadati</taxon>
        <taxon>Verrucomicrobiota</taxon>
        <taxon>Verrucomicrobiia</taxon>
        <taxon>Verrucomicrobiales</taxon>
        <taxon>Verrucomicrobiaceae</taxon>
        <taxon>Oceaniferula</taxon>
    </lineage>
</organism>
<dbReference type="EMBL" id="JAENIG010000002">
    <property type="protein sequence ID" value="MBK1854311.1"/>
    <property type="molecule type" value="Genomic_DNA"/>
</dbReference>
<dbReference type="NCBIfam" id="TIGR01139">
    <property type="entry name" value="cysK"/>
    <property type="match status" value="1"/>
</dbReference>
<gene>
    <name evidence="11" type="primary">cysK</name>
    <name evidence="11" type="ORF">JIN83_05045</name>
</gene>
<accession>A0AAE2SA86</accession>
<evidence type="ECO:0000256" key="1">
    <source>
        <dbReference type="ARBA" id="ARBA00001933"/>
    </source>
</evidence>
<dbReference type="RefSeq" id="WP_309488916.1">
    <property type="nucleotide sequence ID" value="NZ_JAENIG010000002.1"/>
</dbReference>
<dbReference type="Pfam" id="PF00291">
    <property type="entry name" value="PALP"/>
    <property type="match status" value="1"/>
</dbReference>
<evidence type="ECO:0000256" key="7">
    <source>
        <dbReference type="ARBA" id="ARBA00023192"/>
    </source>
</evidence>
<dbReference type="NCBIfam" id="TIGR01136">
    <property type="entry name" value="cysKM"/>
    <property type="match status" value="1"/>
</dbReference>
<dbReference type="SUPFAM" id="SSF53686">
    <property type="entry name" value="Tryptophan synthase beta subunit-like PLP-dependent enzymes"/>
    <property type="match status" value="1"/>
</dbReference>
<evidence type="ECO:0000313" key="12">
    <source>
        <dbReference type="Proteomes" id="UP000634206"/>
    </source>
</evidence>
<proteinExistence type="inferred from homology"/>